<reference evidence="7 8" key="1">
    <citation type="journal article" date="2020" name="Biotechnol. Biofuels">
        <title>New insights from the biogas microbiome by comprehensive genome-resolved metagenomics of nearly 1600 species originating from multiple anaerobic digesters.</title>
        <authorList>
            <person name="Campanaro S."/>
            <person name="Treu L."/>
            <person name="Rodriguez-R L.M."/>
            <person name="Kovalovszki A."/>
            <person name="Ziels R.M."/>
            <person name="Maus I."/>
            <person name="Zhu X."/>
            <person name="Kougias P.G."/>
            <person name="Basile A."/>
            <person name="Luo G."/>
            <person name="Schluter A."/>
            <person name="Konstantinidis K.T."/>
            <person name="Angelidaki I."/>
        </authorList>
    </citation>
    <scope>NUCLEOTIDE SEQUENCE [LARGE SCALE GENOMIC DNA]</scope>
    <source>
        <strain evidence="7">AS27yjCOA_65</strain>
    </source>
</reference>
<proteinExistence type="inferred from homology"/>
<sequence>REYFIWLAKLITIFVIIFIIVPVVIGVSGLVIGLFVSDGLPSVGKSVAVVELSGEIYDSKSVIKELYKQAENKKVKGTVLRINSPGGAVGPSQEIYQAVRALNARNQKKPVVVSLGAVAASGGLYAALGGAKIYAQPGTLTGSIGVIMQLPNLRKLTDFAGVDFVTIKSGELKDVGNMFREMTENEKQFLQETIQRVHQEFVRDVSEGRKIPIEKVQQFADGRIILGEKAKELGLIDDFGSVYDAASAVCELAGEALQAGELPHLYYPREKFAELRNALESISNIRLLFTNNVQFKYLMY</sequence>
<evidence type="ECO:0000256" key="1">
    <source>
        <dbReference type="ARBA" id="ARBA00008683"/>
    </source>
</evidence>
<name>A0A7X9IK70_9DELT</name>
<dbReference type="InterPro" id="IPR047272">
    <property type="entry name" value="S49_SppA_C"/>
</dbReference>
<dbReference type="Proteomes" id="UP000524246">
    <property type="component" value="Unassembled WGS sequence"/>
</dbReference>
<keyword evidence="5" id="KW-1133">Transmembrane helix</keyword>
<keyword evidence="5" id="KW-0812">Transmembrane</keyword>
<keyword evidence="3" id="KW-0378">Hydrolase</keyword>
<dbReference type="SUPFAM" id="SSF52096">
    <property type="entry name" value="ClpP/crotonase"/>
    <property type="match status" value="1"/>
</dbReference>
<dbReference type="NCBIfam" id="TIGR00706">
    <property type="entry name" value="SppA_dom"/>
    <property type="match status" value="1"/>
</dbReference>
<keyword evidence="2" id="KW-0645">Protease</keyword>
<evidence type="ECO:0000256" key="5">
    <source>
        <dbReference type="SAM" id="Phobius"/>
    </source>
</evidence>
<comment type="similarity">
    <text evidence="1">Belongs to the peptidase S49 family.</text>
</comment>
<evidence type="ECO:0000313" key="8">
    <source>
        <dbReference type="Proteomes" id="UP000524246"/>
    </source>
</evidence>
<protein>
    <submittedName>
        <fullName evidence="7">Signal peptide peptidase SppA</fullName>
    </submittedName>
</protein>
<evidence type="ECO:0000313" key="7">
    <source>
        <dbReference type="EMBL" id="NMC61665.1"/>
    </source>
</evidence>
<dbReference type="CDD" id="cd07023">
    <property type="entry name" value="S49_Sppa_N_C"/>
    <property type="match status" value="1"/>
</dbReference>
<accession>A0A7X9IK70</accession>
<evidence type="ECO:0000256" key="3">
    <source>
        <dbReference type="ARBA" id="ARBA00022801"/>
    </source>
</evidence>
<keyword evidence="5" id="KW-0472">Membrane</keyword>
<dbReference type="PANTHER" id="PTHR42987">
    <property type="entry name" value="PEPTIDASE S49"/>
    <property type="match status" value="1"/>
</dbReference>
<dbReference type="InterPro" id="IPR029045">
    <property type="entry name" value="ClpP/crotonase-like_dom_sf"/>
</dbReference>
<dbReference type="PRINTS" id="PR00127">
    <property type="entry name" value="CLPPROTEASEP"/>
</dbReference>
<organism evidence="7 8">
    <name type="scientific">SAR324 cluster bacterium</name>
    <dbReference type="NCBI Taxonomy" id="2024889"/>
    <lineage>
        <taxon>Bacteria</taxon>
        <taxon>Deltaproteobacteria</taxon>
        <taxon>SAR324 cluster</taxon>
    </lineage>
</organism>
<feature type="non-terminal residue" evidence="7">
    <location>
        <position position="1"/>
    </location>
</feature>
<dbReference type="InterPro" id="IPR001907">
    <property type="entry name" value="ClpP"/>
</dbReference>
<comment type="caution">
    <text evidence="7">The sequence shown here is derived from an EMBL/GenBank/DDBJ whole genome shotgun (WGS) entry which is preliminary data.</text>
</comment>
<feature type="transmembrane region" description="Helical" evidence="5">
    <location>
        <begin position="6"/>
        <end position="36"/>
    </location>
</feature>
<dbReference type="GO" id="GO:0004252">
    <property type="term" value="F:serine-type endopeptidase activity"/>
    <property type="evidence" value="ECO:0007669"/>
    <property type="project" value="InterPro"/>
</dbReference>
<dbReference type="GO" id="GO:0006508">
    <property type="term" value="P:proteolysis"/>
    <property type="evidence" value="ECO:0007669"/>
    <property type="project" value="UniProtKB-KW"/>
</dbReference>
<dbReference type="AlphaFoldDB" id="A0A7X9IK70"/>
<dbReference type="InterPro" id="IPR004635">
    <property type="entry name" value="Pept_S49_SppA"/>
</dbReference>
<dbReference type="Pfam" id="PF01343">
    <property type="entry name" value="Peptidase_S49"/>
    <property type="match status" value="1"/>
</dbReference>
<dbReference type="EMBL" id="JAAZON010000025">
    <property type="protein sequence ID" value="NMC61665.1"/>
    <property type="molecule type" value="Genomic_DNA"/>
</dbReference>
<gene>
    <name evidence="7" type="primary">sppA</name>
    <name evidence="7" type="ORF">GYA55_00710</name>
</gene>
<keyword evidence="4" id="KW-0720">Serine protease</keyword>
<dbReference type="InterPro" id="IPR002142">
    <property type="entry name" value="Peptidase_S49"/>
</dbReference>
<dbReference type="PANTHER" id="PTHR42987:SF7">
    <property type="entry name" value="SIGNAL PEPTIDE PEPTIDASE SPPA-RELATED"/>
    <property type="match status" value="1"/>
</dbReference>
<feature type="domain" description="Peptidase S49" evidence="6">
    <location>
        <begin position="104"/>
        <end position="252"/>
    </location>
</feature>
<dbReference type="GO" id="GO:0004176">
    <property type="term" value="F:ATP-dependent peptidase activity"/>
    <property type="evidence" value="ECO:0007669"/>
    <property type="project" value="InterPro"/>
</dbReference>
<evidence type="ECO:0000259" key="6">
    <source>
        <dbReference type="Pfam" id="PF01343"/>
    </source>
</evidence>
<evidence type="ECO:0000256" key="2">
    <source>
        <dbReference type="ARBA" id="ARBA00022670"/>
    </source>
</evidence>
<evidence type="ECO:0000256" key="4">
    <source>
        <dbReference type="ARBA" id="ARBA00022825"/>
    </source>
</evidence>
<dbReference type="Gene3D" id="3.90.226.10">
    <property type="entry name" value="2-enoyl-CoA Hydratase, Chain A, domain 1"/>
    <property type="match status" value="2"/>
</dbReference>